<sequence>FPGCQQACRFHRETAGKQMQQTQPVIHTRGDEVIKLNGAVVRWPRPPTTSPSSPLVYVVMRRQAGTSSGWRQISQTVDLTARLPAAESSNLGSATIRVLVVDPEGLVTIYSPMSPSESVSSAVAIGSDVRSKVINKVMAGHRKKINTEVTPTTTKSPTAHKIGGTWELREVSLIHQKVLVIAEVAWEPRVTRGVYLVTWEVDGGGLKGNLFTDSTCVTLSLWPDTIYHIQVELVSRTSNHQAERSEPLVIDTHRAPEVTFESSFLSAPSDVVPSSGEPSRAVNPGVSAVSSPLLSVLVNRGVVGEVTVERSQQMELLAGTGTAVLLFLVVIGALAWRCRRYSLTSGSSTIRSKKLVEDVPICRTGFHPIVTMMGGGTGSINRGVLSGGLGRSFLFGGANSTSAGTGTAVKGTLPSKVGGGDGVHHISAWSQSEDVFTSTSSFLKAAERGARNEVQV</sequence>
<name>A0A2J7PWB2_9NEOP</name>
<keyword evidence="1" id="KW-0472">Membrane</keyword>
<accession>A0A2J7PWB2</accession>
<keyword evidence="3" id="KW-1185">Reference proteome</keyword>
<dbReference type="InParanoid" id="A0A2J7PWB2"/>
<dbReference type="AlphaFoldDB" id="A0A2J7PWB2"/>
<dbReference type="EMBL" id="NEVH01020936">
    <property type="protein sequence ID" value="PNF20611.1"/>
    <property type="molecule type" value="Genomic_DNA"/>
</dbReference>
<keyword evidence="1" id="KW-0812">Transmembrane</keyword>
<evidence type="ECO:0000256" key="1">
    <source>
        <dbReference type="SAM" id="Phobius"/>
    </source>
</evidence>
<reference evidence="2 3" key="1">
    <citation type="submission" date="2017-12" db="EMBL/GenBank/DDBJ databases">
        <title>Hemimetabolous genomes reveal molecular basis of termite eusociality.</title>
        <authorList>
            <person name="Harrison M.C."/>
            <person name="Jongepier E."/>
            <person name="Robertson H.M."/>
            <person name="Arning N."/>
            <person name="Bitard-Feildel T."/>
            <person name="Chao H."/>
            <person name="Childers C.P."/>
            <person name="Dinh H."/>
            <person name="Doddapaneni H."/>
            <person name="Dugan S."/>
            <person name="Gowin J."/>
            <person name="Greiner C."/>
            <person name="Han Y."/>
            <person name="Hu H."/>
            <person name="Hughes D.S.T."/>
            <person name="Huylmans A.-K."/>
            <person name="Kemena C."/>
            <person name="Kremer L.P.M."/>
            <person name="Lee S.L."/>
            <person name="Lopez-Ezquerra A."/>
            <person name="Mallet L."/>
            <person name="Monroy-Kuhn J.M."/>
            <person name="Moser A."/>
            <person name="Murali S.C."/>
            <person name="Muzny D.M."/>
            <person name="Otani S."/>
            <person name="Piulachs M.-D."/>
            <person name="Poelchau M."/>
            <person name="Qu J."/>
            <person name="Schaub F."/>
            <person name="Wada-Katsumata A."/>
            <person name="Worley K.C."/>
            <person name="Xie Q."/>
            <person name="Ylla G."/>
            <person name="Poulsen M."/>
            <person name="Gibbs R.A."/>
            <person name="Schal C."/>
            <person name="Richards S."/>
            <person name="Belles X."/>
            <person name="Korb J."/>
            <person name="Bornberg-Bauer E."/>
        </authorList>
    </citation>
    <scope>NUCLEOTIDE SEQUENCE [LARGE SCALE GENOMIC DNA]</scope>
    <source>
        <tissue evidence="2">Whole body</tissue>
    </source>
</reference>
<evidence type="ECO:0000313" key="3">
    <source>
        <dbReference type="Proteomes" id="UP000235965"/>
    </source>
</evidence>
<evidence type="ECO:0008006" key="4">
    <source>
        <dbReference type="Google" id="ProtNLM"/>
    </source>
</evidence>
<comment type="caution">
    <text evidence="2">The sequence shown here is derived from an EMBL/GenBank/DDBJ whole genome shotgun (WGS) entry which is preliminary data.</text>
</comment>
<feature type="non-terminal residue" evidence="2">
    <location>
        <position position="1"/>
    </location>
</feature>
<keyword evidence="1" id="KW-1133">Transmembrane helix</keyword>
<dbReference type="Proteomes" id="UP000235965">
    <property type="component" value="Unassembled WGS sequence"/>
</dbReference>
<protein>
    <recommendedName>
        <fullName evidence="4">Fibronectin type-III domain-containing protein</fullName>
    </recommendedName>
</protein>
<proteinExistence type="predicted"/>
<dbReference type="OrthoDB" id="8195614at2759"/>
<evidence type="ECO:0000313" key="2">
    <source>
        <dbReference type="EMBL" id="PNF20611.1"/>
    </source>
</evidence>
<gene>
    <name evidence="2" type="ORF">B7P43_G04272</name>
</gene>
<feature type="transmembrane region" description="Helical" evidence="1">
    <location>
        <begin position="316"/>
        <end position="336"/>
    </location>
</feature>
<organism evidence="2 3">
    <name type="scientific">Cryptotermes secundus</name>
    <dbReference type="NCBI Taxonomy" id="105785"/>
    <lineage>
        <taxon>Eukaryota</taxon>
        <taxon>Metazoa</taxon>
        <taxon>Ecdysozoa</taxon>
        <taxon>Arthropoda</taxon>
        <taxon>Hexapoda</taxon>
        <taxon>Insecta</taxon>
        <taxon>Pterygota</taxon>
        <taxon>Neoptera</taxon>
        <taxon>Polyneoptera</taxon>
        <taxon>Dictyoptera</taxon>
        <taxon>Blattodea</taxon>
        <taxon>Blattoidea</taxon>
        <taxon>Termitoidae</taxon>
        <taxon>Kalotermitidae</taxon>
        <taxon>Cryptotermitinae</taxon>
        <taxon>Cryptotermes</taxon>
    </lineage>
</organism>